<reference evidence="3" key="1">
    <citation type="journal article" date="2011" name="MBio">
        <title>Novel metabolic attributes of the genus Cyanothece, comprising a group of unicellular nitrogen-fixing Cyanobacteria.</title>
        <authorList>
            <person name="Bandyopadhyay A."/>
            <person name="Elvitigala T."/>
            <person name="Welsh E."/>
            <person name="Stockel J."/>
            <person name="Liberton M."/>
            <person name="Min H."/>
            <person name="Sherman L.A."/>
            <person name="Pakrasi H.B."/>
        </authorList>
    </citation>
    <scope>NUCLEOTIDE SEQUENCE [LARGE SCALE GENOMIC DNA]</scope>
    <source>
        <strain evidence="3">PCC 8801</strain>
    </source>
</reference>
<dbReference type="Proteomes" id="UP000008204">
    <property type="component" value="Chromosome"/>
</dbReference>
<dbReference type="AlphaFoldDB" id="B7JX45"/>
<protein>
    <submittedName>
        <fullName evidence="2">Uncharacterized protein</fullName>
    </submittedName>
</protein>
<feature type="transmembrane region" description="Helical" evidence="1">
    <location>
        <begin position="42"/>
        <end position="59"/>
    </location>
</feature>
<feature type="transmembrane region" description="Helical" evidence="1">
    <location>
        <begin position="101"/>
        <end position="124"/>
    </location>
</feature>
<accession>B7JX45</accession>
<evidence type="ECO:0000256" key="1">
    <source>
        <dbReference type="SAM" id="Phobius"/>
    </source>
</evidence>
<keyword evidence="1" id="KW-0812">Transmembrane</keyword>
<dbReference type="STRING" id="41431.PCC8801_3050"/>
<dbReference type="OrthoDB" id="5194395at2"/>
<name>B7JX45_RIPO1</name>
<feature type="transmembrane region" description="Helical" evidence="1">
    <location>
        <begin position="6"/>
        <end position="22"/>
    </location>
</feature>
<feature type="transmembrane region" description="Helical" evidence="1">
    <location>
        <begin position="65"/>
        <end position="89"/>
    </location>
</feature>
<dbReference type="EMBL" id="CP001287">
    <property type="protein sequence ID" value="ACK67033.1"/>
    <property type="molecule type" value="Genomic_DNA"/>
</dbReference>
<keyword evidence="1" id="KW-1133">Transmembrane helix</keyword>
<evidence type="ECO:0000313" key="2">
    <source>
        <dbReference type="EMBL" id="ACK67033.1"/>
    </source>
</evidence>
<sequence>MILLYLLAWIPMVLIAIVNGIIRETTYGKYLRELQSHQVSTLTAVVVLGFYMWGLTYFLPSTSSFQALAMGIIWLGLTVIFEFTFGHYVAKQSWQKLLEDYNLLAGRVWVIVLLWIMTAPLLFYHLH</sequence>
<dbReference type="KEGG" id="cyp:PCC8801_3050"/>
<keyword evidence="1" id="KW-0472">Membrane</keyword>
<keyword evidence="3" id="KW-1185">Reference proteome</keyword>
<dbReference type="RefSeq" id="WP_012596294.1">
    <property type="nucleotide sequence ID" value="NC_011726.1"/>
</dbReference>
<gene>
    <name evidence="2" type="ordered locus">PCC8801_3050</name>
</gene>
<dbReference type="HOGENOM" id="CLU_135085_0_0_3"/>
<dbReference type="eggNOG" id="ENOG5032Z08">
    <property type="taxonomic scope" value="Bacteria"/>
</dbReference>
<proteinExistence type="predicted"/>
<evidence type="ECO:0000313" key="3">
    <source>
        <dbReference type="Proteomes" id="UP000008204"/>
    </source>
</evidence>
<organism evidence="2 3">
    <name type="scientific">Rippkaea orientalis (strain PCC 8801 / RF-1)</name>
    <name type="common">Cyanothece sp. (strain PCC 8801)</name>
    <dbReference type="NCBI Taxonomy" id="41431"/>
    <lineage>
        <taxon>Bacteria</taxon>
        <taxon>Bacillati</taxon>
        <taxon>Cyanobacteriota</taxon>
        <taxon>Cyanophyceae</taxon>
        <taxon>Oscillatoriophycideae</taxon>
        <taxon>Chroococcales</taxon>
        <taxon>Aphanothecaceae</taxon>
        <taxon>Rippkaea</taxon>
        <taxon>Rippkaea orientalis</taxon>
    </lineage>
</organism>